<accession>A0ABW6XX08</accession>
<proteinExistence type="predicted"/>
<dbReference type="RefSeq" id="WP_051820145.1">
    <property type="nucleotide sequence ID" value="NZ_JBIBDZ010000009.1"/>
</dbReference>
<dbReference type="InterPro" id="IPR053521">
    <property type="entry name" value="McjB-like"/>
</dbReference>
<protein>
    <submittedName>
        <fullName evidence="3">Lasso peptide biosynthesis B2 protein</fullName>
    </submittedName>
</protein>
<evidence type="ECO:0000259" key="2">
    <source>
        <dbReference type="Pfam" id="PF13471"/>
    </source>
</evidence>
<feature type="transmembrane region" description="Helical" evidence="1">
    <location>
        <begin position="15"/>
        <end position="36"/>
    </location>
</feature>
<feature type="domain" description="Microcin J25-processing protein McjB C-terminal" evidence="2">
    <location>
        <begin position="34"/>
        <end position="125"/>
    </location>
</feature>
<gene>
    <name evidence="3" type="ORF">ACFY8C_27370</name>
</gene>
<dbReference type="InterPro" id="IPR032708">
    <property type="entry name" value="McjB_C"/>
</dbReference>
<keyword evidence="1" id="KW-0812">Transmembrane</keyword>
<dbReference type="NCBIfam" id="NF033537">
    <property type="entry name" value="lasso_biosyn_B2"/>
    <property type="match status" value="1"/>
</dbReference>
<dbReference type="Pfam" id="PF13471">
    <property type="entry name" value="Transglut_core3"/>
    <property type="match status" value="1"/>
</dbReference>
<evidence type="ECO:0000256" key="1">
    <source>
        <dbReference type="SAM" id="Phobius"/>
    </source>
</evidence>
<comment type="caution">
    <text evidence="3">The sequence shown here is derived from an EMBL/GenBank/DDBJ whole genome shotgun (WGS) entry which is preliminary data.</text>
</comment>
<keyword evidence="1" id="KW-0472">Membrane</keyword>
<evidence type="ECO:0000313" key="4">
    <source>
        <dbReference type="Proteomes" id="UP001602370"/>
    </source>
</evidence>
<keyword evidence="4" id="KW-1185">Reference proteome</keyword>
<dbReference type="EMBL" id="JBIBDZ010000009">
    <property type="protein sequence ID" value="MFF5922028.1"/>
    <property type="molecule type" value="Genomic_DNA"/>
</dbReference>
<organism evidence="3 4">
    <name type="scientific">Streptomyces flavochromogenes</name>
    <dbReference type="NCBI Taxonomy" id="68199"/>
    <lineage>
        <taxon>Bacteria</taxon>
        <taxon>Bacillati</taxon>
        <taxon>Actinomycetota</taxon>
        <taxon>Actinomycetes</taxon>
        <taxon>Kitasatosporales</taxon>
        <taxon>Streptomycetaceae</taxon>
        <taxon>Streptomyces</taxon>
    </lineage>
</organism>
<evidence type="ECO:0000313" key="3">
    <source>
        <dbReference type="EMBL" id="MFF5922028.1"/>
    </source>
</evidence>
<dbReference type="Proteomes" id="UP001602370">
    <property type="component" value="Unassembled WGS sequence"/>
</dbReference>
<name>A0ABW6XX08_9ACTN</name>
<keyword evidence="1" id="KW-1133">Transmembrane helix</keyword>
<sequence length="142" mass="15231">MSLPVAPAVGPQPSLPQLLCGSFGFLTAVLLLRLPLHRTTALVRLLHRLPLREPAQPRAARMVQAARAAGVWWPGRAACLETSLAASLAAAAQGYRLSWCLGVRFLPPPRVHHAWVETASGPTGEPETALPHGWPYATALRV</sequence>
<reference evidence="3 4" key="1">
    <citation type="submission" date="2024-10" db="EMBL/GenBank/DDBJ databases">
        <title>The Natural Products Discovery Center: Release of the First 8490 Sequenced Strains for Exploring Actinobacteria Biosynthetic Diversity.</title>
        <authorList>
            <person name="Kalkreuter E."/>
            <person name="Kautsar S.A."/>
            <person name="Yang D."/>
            <person name="Bader C.D."/>
            <person name="Teijaro C.N."/>
            <person name="Fluegel L."/>
            <person name="Davis C.M."/>
            <person name="Simpson J.R."/>
            <person name="Lauterbach L."/>
            <person name="Steele A.D."/>
            <person name="Gui C."/>
            <person name="Meng S."/>
            <person name="Li G."/>
            <person name="Viehrig K."/>
            <person name="Ye F."/>
            <person name="Su P."/>
            <person name="Kiefer A.F."/>
            <person name="Nichols A."/>
            <person name="Cepeda A.J."/>
            <person name="Yan W."/>
            <person name="Fan B."/>
            <person name="Jiang Y."/>
            <person name="Adhikari A."/>
            <person name="Zheng C.-J."/>
            <person name="Schuster L."/>
            <person name="Cowan T.M."/>
            <person name="Smanski M.J."/>
            <person name="Chevrette M.G."/>
            <person name="De Carvalho L.P.S."/>
            <person name="Shen B."/>
        </authorList>
    </citation>
    <scope>NUCLEOTIDE SEQUENCE [LARGE SCALE GENOMIC DNA]</scope>
    <source>
        <strain evidence="3 4">NPDC012605</strain>
    </source>
</reference>